<evidence type="ECO:0000256" key="1">
    <source>
        <dbReference type="SAM" id="MobiDB-lite"/>
    </source>
</evidence>
<protein>
    <submittedName>
        <fullName evidence="2">Uncharacterized protein</fullName>
    </submittedName>
</protein>
<feature type="region of interest" description="Disordered" evidence="1">
    <location>
        <begin position="1"/>
        <end position="73"/>
    </location>
</feature>
<dbReference type="AlphaFoldDB" id="A0A834CMB0"/>
<comment type="caution">
    <text evidence="2">The sequence shown here is derived from an EMBL/GenBank/DDBJ whole genome shotgun (WGS) entry which is preliminary data.</text>
</comment>
<evidence type="ECO:0000313" key="2">
    <source>
        <dbReference type="EMBL" id="KAF6732010.1"/>
    </source>
</evidence>
<accession>A0A834CMB0</accession>
<feature type="compositionally biased region" description="Basic and acidic residues" evidence="1">
    <location>
        <begin position="28"/>
        <end position="37"/>
    </location>
</feature>
<name>A0A834CMB0_ORYME</name>
<proteinExistence type="predicted"/>
<dbReference type="EMBL" id="WKFB01000201">
    <property type="protein sequence ID" value="KAF6732010.1"/>
    <property type="molecule type" value="Genomic_DNA"/>
</dbReference>
<sequence>MQISHLLPPWKNQNQQPTAEPFSGSEAAVDREQEADLIRISARTGVLSPVNRNSKSKTSASERSSPEAPGLKNRFGFNRLVQNQDTGGPLRMLIRLSIIIVKTGNSLPQRDPQMLEPKRTRSVRVLGAGGSAGERAVQQCASAGADEGIDPISSSSEDRLVAAAASALHPHAGSDPPNPSGVDELIG</sequence>
<evidence type="ECO:0000313" key="3">
    <source>
        <dbReference type="Proteomes" id="UP000646548"/>
    </source>
</evidence>
<reference evidence="2" key="1">
    <citation type="journal article" name="BMC Genomics">
        <title>Long-read sequencing and de novo genome assembly of marine medaka (Oryzias melastigma).</title>
        <authorList>
            <person name="Liang P."/>
            <person name="Saqib H.S.A."/>
            <person name="Ni X."/>
            <person name="Shen Y."/>
        </authorList>
    </citation>
    <scope>NUCLEOTIDE SEQUENCE</scope>
    <source>
        <strain evidence="2">Bigg-433</strain>
    </source>
</reference>
<feature type="region of interest" description="Disordered" evidence="1">
    <location>
        <begin position="160"/>
        <end position="187"/>
    </location>
</feature>
<dbReference type="Proteomes" id="UP000646548">
    <property type="component" value="Unassembled WGS sequence"/>
</dbReference>
<organism evidence="2 3">
    <name type="scientific">Oryzias melastigma</name>
    <name type="common">Marine medaka</name>
    <dbReference type="NCBI Taxonomy" id="30732"/>
    <lineage>
        <taxon>Eukaryota</taxon>
        <taxon>Metazoa</taxon>
        <taxon>Chordata</taxon>
        <taxon>Craniata</taxon>
        <taxon>Vertebrata</taxon>
        <taxon>Euteleostomi</taxon>
        <taxon>Actinopterygii</taxon>
        <taxon>Neopterygii</taxon>
        <taxon>Teleostei</taxon>
        <taxon>Neoteleostei</taxon>
        <taxon>Acanthomorphata</taxon>
        <taxon>Ovalentaria</taxon>
        <taxon>Atherinomorphae</taxon>
        <taxon>Beloniformes</taxon>
        <taxon>Adrianichthyidae</taxon>
        <taxon>Oryziinae</taxon>
        <taxon>Oryzias</taxon>
    </lineage>
</organism>
<gene>
    <name evidence="2" type="ORF">FQA47_008064</name>
</gene>